<gene>
    <name evidence="2" type="ORF">ACPOL_4374</name>
</gene>
<protein>
    <recommendedName>
        <fullName evidence="4">DUF4440 domain-containing protein</fullName>
    </recommendedName>
</protein>
<keyword evidence="3" id="KW-1185">Reference proteome</keyword>
<dbReference type="RefSeq" id="WP_114208583.1">
    <property type="nucleotide sequence ID" value="NZ_CP030840.1"/>
</dbReference>
<reference evidence="2 3" key="1">
    <citation type="journal article" date="2018" name="Front. Microbiol.">
        <title>Hydrolytic Capabilities as a Key to Environmental Success: Chitinolytic and Cellulolytic Acidobacteria From Acidic Sub-arctic Soils and Boreal Peatlands.</title>
        <authorList>
            <person name="Belova S.E."/>
            <person name="Ravin N.V."/>
            <person name="Pankratov T.A."/>
            <person name="Rakitin A.L."/>
            <person name="Ivanova A.A."/>
            <person name="Beletsky A.V."/>
            <person name="Mardanov A.V."/>
            <person name="Sinninghe Damste J.S."/>
            <person name="Dedysh S.N."/>
        </authorList>
    </citation>
    <scope>NUCLEOTIDE SEQUENCE [LARGE SCALE GENOMIC DNA]</scope>
    <source>
        <strain evidence="2 3">SBC82</strain>
    </source>
</reference>
<dbReference type="InterPro" id="IPR032710">
    <property type="entry name" value="NTF2-like_dom_sf"/>
</dbReference>
<proteinExistence type="predicted"/>
<accession>A0A2Z5G4I3</accession>
<organism evidence="2 3">
    <name type="scientific">Acidisarcina polymorpha</name>
    <dbReference type="NCBI Taxonomy" id="2211140"/>
    <lineage>
        <taxon>Bacteria</taxon>
        <taxon>Pseudomonadati</taxon>
        <taxon>Acidobacteriota</taxon>
        <taxon>Terriglobia</taxon>
        <taxon>Terriglobales</taxon>
        <taxon>Acidobacteriaceae</taxon>
        <taxon>Acidisarcina</taxon>
    </lineage>
</organism>
<feature type="compositionally biased region" description="Polar residues" evidence="1">
    <location>
        <begin position="1"/>
        <end position="18"/>
    </location>
</feature>
<name>A0A2Z5G4I3_9BACT</name>
<dbReference type="Proteomes" id="UP000253606">
    <property type="component" value="Chromosome"/>
</dbReference>
<dbReference type="SUPFAM" id="SSF54427">
    <property type="entry name" value="NTF2-like"/>
    <property type="match status" value="1"/>
</dbReference>
<feature type="region of interest" description="Disordered" evidence="1">
    <location>
        <begin position="1"/>
        <end position="29"/>
    </location>
</feature>
<dbReference type="OrthoDB" id="8754772at2"/>
<evidence type="ECO:0008006" key="4">
    <source>
        <dbReference type="Google" id="ProtNLM"/>
    </source>
</evidence>
<evidence type="ECO:0000256" key="1">
    <source>
        <dbReference type="SAM" id="MobiDB-lite"/>
    </source>
</evidence>
<sequence length="180" mass="20185">MSAQNPPATPQQHTQSALASHPEWPKANPADVDTVEDIIRAFYATISTPAGGKLDQTRLRSLFVPGGRIAASVPPNSSRTADVRFLSPEEYAAISDSQTVTSGFFDSNPANQIERFGEMAHVYSTFESRTNLEDPKPIRRGIKSFELLKSANRWYIVGVYWNWERPDLPIPERYLHDSDH</sequence>
<dbReference type="EMBL" id="CP030840">
    <property type="protein sequence ID" value="AXC13647.1"/>
    <property type="molecule type" value="Genomic_DNA"/>
</dbReference>
<evidence type="ECO:0000313" key="2">
    <source>
        <dbReference type="EMBL" id="AXC13647.1"/>
    </source>
</evidence>
<evidence type="ECO:0000313" key="3">
    <source>
        <dbReference type="Proteomes" id="UP000253606"/>
    </source>
</evidence>
<dbReference type="AlphaFoldDB" id="A0A2Z5G4I3"/>
<dbReference type="KEGG" id="abas:ACPOL_4374"/>